<gene>
    <name evidence="4" type="primary">LOC115750895</name>
</gene>
<dbReference type="RefSeq" id="XP_030544372.2">
    <property type="nucleotide sequence ID" value="XM_030688512.2"/>
</dbReference>
<dbReference type="SUPFAM" id="SSF47473">
    <property type="entry name" value="EF-hand"/>
    <property type="match status" value="1"/>
</dbReference>
<keyword evidence="1" id="KW-0106">Calcium</keyword>
<evidence type="ECO:0000256" key="1">
    <source>
        <dbReference type="ARBA" id="ARBA00022837"/>
    </source>
</evidence>
<dbReference type="InterPro" id="IPR011992">
    <property type="entry name" value="EF-hand-dom_pair"/>
</dbReference>
<organism evidence="3 4">
    <name type="scientific">Rhodamnia argentea</name>
    <dbReference type="NCBI Taxonomy" id="178133"/>
    <lineage>
        <taxon>Eukaryota</taxon>
        <taxon>Viridiplantae</taxon>
        <taxon>Streptophyta</taxon>
        <taxon>Embryophyta</taxon>
        <taxon>Tracheophyta</taxon>
        <taxon>Spermatophyta</taxon>
        <taxon>Magnoliopsida</taxon>
        <taxon>eudicotyledons</taxon>
        <taxon>Gunneridae</taxon>
        <taxon>Pentapetalae</taxon>
        <taxon>rosids</taxon>
        <taxon>malvids</taxon>
        <taxon>Myrtales</taxon>
        <taxon>Myrtaceae</taxon>
        <taxon>Myrtoideae</taxon>
        <taxon>Myrteae</taxon>
        <taxon>Australasian group</taxon>
        <taxon>Rhodamnia</taxon>
    </lineage>
</organism>
<feature type="domain" description="EF-hand" evidence="2">
    <location>
        <begin position="126"/>
        <end position="161"/>
    </location>
</feature>
<dbReference type="Proteomes" id="UP000827889">
    <property type="component" value="Chromosome 7"/>
</dbReference>
<dbReference type="InterPro" id="IPR002048">
    <property type="entry name" value="EF_hand_dom"/>
</dbReference>
<evidence type="ECO:0000259" key="2">
    <source>
        <dbReference type="PROSITE" id="PS50222"/>
    </source>
</evidence>
<proteinExistence type="predicted"/>
<dbReference type="PANTHER" id="PTHR47319">
    <property type="entry name" value="CALCIUM-BINDING PROTEIN KIC"/>
    <property type="match status" value="1"/>
</dbReference>
<dbReference type="InterPro" id="IPR018247">
    <property type="entry name" value="EF_Hand_1_Ca_BS"/>
</dbReference>
<dbReference type="PROSITE" id="PS00018">
    <property type="entry name" value="EF_HAND_1"/>
    <property type="match status" value="1"/>
</dbReference>
<dbReference type="Gene3D" id="1.10.238.10">
    <property type="entry name" value="EF-hand"/>
    <property type="match status" value="1"/>
</dbReference>
<name>A0A8B8QDW4_9MYRT</name>
<dbReference type="PROSITE" id="PS50222">
    <property type="entry name" value="EF_HAND_2"/>
    <property type="match status" value="1"/>
</dbReference>
<keyword evidence="3" id="KW-1185">Reference proteome</keyword>
<accession>A0A8B8QDW4</accession>
<evidence type="ECO:0000313" key="3">
    <source>
        <dbReference type="Proteomes" id="UP000827889"/>
    </source>
</evidence>
<evidence type="ECO:0000313" key="4">
    <source>
        <dbReference type="RefSeq" id="XP_030544372.2"/>
    </source>
</evidence>
<dbReference type="Pfam" id="PF13833">
    <property type="entry name" value="EF-hand_8"/>
    <property type="match status" value="1"/>
</dbReference>
<dbReference type="AlphaFoldDB" id="A0A8B8QDW4"/>
<dbReference type="SMART" id="SM00054">
    <property type="entry name" value="EFh"/>
    <property type="match status" value="1"/>
</dbReference>
<protein>
    <submittedName>
        <fullName evidence="4">Calcium-binding protein PBP1-like</fullName>
    </submittedName>
</protein>
<dbReference type="KEGG" id="rarg:115750895"/>
<sequence length="186" mass="21604">MAISPSFYIILSSSLHASPDINSFYTHCIRFIDIEEKHEHPRSRHSSYREERKKLPTFARKSVMDGGVPKRVEFEDMLPTMAEKLGGDGLIRELCNGFELLMDRERGVITLESLRRNSAVLGLQDLREDELASMLREGDVDGDGVLSQMEFCVLMFRLSPELMEQSRAWFEKIVEEEFRRERKRSS</sequence>
<dbReference type="InterPro" id="IPR044205">
    <property type="entry name" value="KIC/PBP1/KRP1"/>
</dbReference>
<dbReference type="GO" id="GO:0005509">
    <property type="term" value="F:calcium ion binding"/>
    <property type="evidence" value="ECO:0007669"/>
    <property type="project" value="InterPro"/>
</dbReference>
<reference evidence="4" key="1">
    <citation type="submission" date="2025-08" db="UniProtKB">
        <authorList>
            <consortium name="RefSeq"/>
        </authorList>
    </citation>
    <scope>IDENTIFICATION</scope>
    <source>
        <tissue evidence="4">Leaf</tissue>
    </source>
</reference>
<dbReference type="PANTHER" id="PTHR47319:SF8">
    <property type="entry name" value="EF-HAND DOMAIN-CONTAINING PROTEIN"/>
    <property type="match status" value="1"/>
</dbReference>
<dbReference type="GeneID" id="115750895"/>